<accession>A0ABU6XUY5</accession>
<dbReference type="Proteomes" id="UP001341840">
    <property type="component" value="Unassembled WGS sequence"/>
</dbReference>
<dbReference type="InterPro" id="IPR019557">
    <property type="entry name" value="AminoTfrase-like_pln_mobile"/>
</dbReference>
<reference evidence="2 3" key="1">
    <citation type="journal article" date="2023" name="Plants (Basel)">
        <title>Bridging the Gap: Combining Genomics and Transcriptomics Approaches to Understand Stylosanthes scabra, an Orphan Legume from the Brazilian Caatinga.</title>
        <authorList>
            <person name="Ferreira-Neto J.R.C."/>
            <person name="da Silva M.D."/>
            <person name="Binneck E."/>
            <person name="de Melo N.F."/>
            <person name="da Silva R.H."/>
            <person name="de Melo A.L.T.M."/>
            <person name="Pandolfi V."/>
            <person name="Bustamante F.O."/>
            <person name="Brasileiro-Vidal A.C."/>
            <person name="Benko-Iseppon A.M."/>
        </authorList>
    </citation>
    <scope>NUCLEOTIDE SEQUENCE [LARGE SCALE GENOMIC DNA]</scope>
    <source>
        <tissue evidence="2">Leaves</tissue>
    </source>
</reference>
<proteinExistence type="predicted"/>
<evidence type="ECO:0000313" key="3">
    <source>
        <dbReference type="Proteomes" id="UP001341840"/>
    </source>
</evidence>
<protein>
    <recommendedName>
        <fullName evidence="1">Aminotransferase-like plant mobile domain-containing protein</fullName>
    </recommendedName>
</protein>
<organism evidence="2 3">
    <name type="scientific">Stylosanthes scabra</name>
    <dbReference type="NCBI Taxonomy" id="79078"/>
    <lineage>
        <taxon>Eukaryota</taxon>
        <taxon>Viridiplantae</taxon>
        <taxon>Streptophyta</taxon>
        <taxon>Embryophyta</taxon>
        <taxon>Tracheophyta</taxon>
        <taxon>Spermatophyta</taxon>
        <taxon>Magnoliopsida</taxon>
        <taxon>eudicotyledons</taxon>
        <taxon>Gunneridae</taxon>
        <taxon>Pentapetalae</taxon>
        <taxon>rosids</taxon>
        <taxon>fabids</taxon>
        <taxon>Fabales</taxon>
        <taxon>Fabaceae</taxon>
        <taxon>Papilionoideae</taxon>
        <taxon>50 kb inversion clade</taxon>
        <taxon>dalbergioids sensu lato</taxon>
        <taxon>Dalbergieae</taxon>
        <taxon>Pterocarpus clade</taxon>
        <taxon>Stylosanthes</taxon>
    </lineage>
</organism>
<evidence type="ECO:0000259" key="1">
    <source>
        <dbReference type="Pfam" id="PF10536"/>
    </source>
</evidence>
<dbReference type="InterPro" id="IPR044824">
    <property type="entry name" value="MAIN-like"/>
</dbReference>
<comment type="caution">
    <text evidence="2">The sequence shown here is derived from an EMBL/GenBank/DDBJ whole genome shotgun (WGS) entry which is preliminary data.</text>
</comment>
<dbReference type="EMBL" id="JASCZI010213072">
    <property type="protein sequence ID" value="MED6200795.1"/>
    <property type="molecule type" value="Genomic_DNA"/>
</dbReference>
<sequence>MERRTWQVPRLPELRPGSVIVPPPPAIISHVRDVGFEDLLMMRVFDIDGPLLSSFVEHWWLETHTFHLSFGEATIPL</sequence>
<feature type="domain" description="Aminotransferase-like plant mobile" evidence="1">
    <location>
        <begin position="35"/>
        <end position="77"/>
    </location>
</feature>
<dbReference type="PANTHER" id="PTHR46033:SF8">
    <property type="entry name" value="PROTEIN MAINTENANCE OF MERISTEMS-LIKE"/>
    <property type="match status" value="1"/>
</dbReference>
<dbReference type="PANTHER" id="PTHR46033">
    <property type="entry name" value="PROTEIN MAIN-LIKE 2"/>
    <property type="match status" value="1"/>
</dbReference>
<name>A0ABU6XUY5_9FABA</name>
<evidence type="ECO:0000313" key="2">
    <source>
        <dbReference type="EMBL" id="MED6200795.1"/>
    </source>
</evidence>
<dbReference type="Pfam" id="PF10536">
    <property type="entry name" value="PMD"/>
    <property type="match status" value="1"/>
</dbReference>
<gene>
    <name evidence="2" type="ORF">PIB30_088732</name>
</gene>
<keyword evidence="3" id="KW-1185">Reference proteome</keyword>